<proteinExistence type="inferred from homology"/>
<name>A0A1G6V2K8_9EURY</name>
<evidence type="ECO:0000259" key="2">
    <source>
        <dbReference type="Pfam" id="PF00884"/>
    </source>
</evidence>
<dbReference type="InterPro" id="IPR017850">
    <property type="entry name" value="Alkaline_phosphatase_core_sf"/>
</dbReference>
<reference evidence="5 6" key="1">
    <citation type="submission" date="2016-10" db="EMBL/GenBank/DDBJ databases">
        <authorList>
            <person name="Varghese N."/>
            <person name="Submissions S."/>
        </authorList>
    </citation>
    <scope>NUCLEOTIDE SEQUENCE [LARGE SCALE GENOMIC DNA]</scope>
    <source>
        <strain evidence="3 6">CDM_1</strain>
        <strain evidence="5">CDM_6</strain>
    </source>
</reference>
<dbReference type="EMBL" id="FMZP01000025">
    <property type="protein sequence ID" value="SDD47849.1"/>
    <property type="molecule type" value="Genomic_DNA"/>
</dbReference>
<evidence type="ECO:0000313" key="6">
    <source>
        <dbReference type="Proteomes" id="UP000324021"/>
    </source>
</evidence>
<evidence type="ECO:0000313" key="4">
    <source>
        <dbReference type="EMBL" id="SEU03700.1"/>
    </source>
</evidence>
<evidence type="ECO:0000313" key="5">
    <source>
        <dbReference type="Proteomes" id="UP000199320"/>
    </source>
</evidence>
<dbReference type="GO" id="GO:0004065">
    <property type="term" value="F:arylsulfatase activity"/>
    <property type="evidence" value="ECO:0007669"/>
    <property type="project" value="TreeGrafter"/>
</dbReference>
<reference evidence="4" key="2">
    <citation type="submission" date="2016-10" db="EMBL/GenBank/DDBJ databases">
        <authorList>
            <person name="de Groot N.N."/>
        </authorList>
    </citation>
    <scope>NUCLEOTIDE SEQUENCE [LARGE SCALE GENOMIC DNA]</scope>
    <source>
        <strain evidence="4">CDM_6</strain>
    </source>
</reference>
<sequence>MLTVDSLRADVYQELMEDVTKTIRGVEFTTAFATASNTGSSMPTLAAGVFCDRVANGEPNLKLGETSGKDELTTMAESLSDAGYDCSLWSDNVIFGSERNYDRGFDDGRAGTPNWKKRAQKIIQRTGSDRLFNVCRWAYFNVLGRIEEKVISDNNYYISANTYHKAVLDSLEQASGGQMHWIHYMDVHHPFEPPTEYLETRSLHTDRTSSELAELSSQAIIQNRGKGMTDEDIDDIEQAYLAACEHLRDQLVSFIETLIDRDHYVPGHDVIVLTADHGEGFDRDRHGMLGHTPTPAFWDDLVHVPLVVGHPEWEEGTIDCQVSQIDLVPTILRAVDVSVPPSVDGQATALPTELCREHVYFTATGPYRTYHGIRSNTGWKLFSDRISDSESIELTGSDDDQAKQDHERILLTTAGKSTETIRFECQLDDKTRPTDGDEREKWRILRQQLCDTKGEVATRRFDAMLSDETVAQLEQLGYVDNIR</sequence>
<gene>
    <name evidence="4" type="ORF">SAMN04488694_13010</name>
    <name evidence="3" type="ORF">SAMN05192552_10259</name>
</gene>
<keyword evidence="5" id="KW-1185">Reference proteome</keyword>
<evidence type="ECO:0000313" key="3">
    <source>
        <dbReference type="EMBL" id="SDD47849.1"/>
    </source>
</evidence>
<dbReference type="InterPro" id="IPR000917">
    <property type="entry name" value="Sulfatase_N"/>
</dbReference>
<dbReference type="Proteomes" id="UP000324021">
    <property type="component" value="Unassembled WGS sequence"/>
</dbReference>
<dbReference type="InterPro" id="IPR050738">
    <property type="entry name" value="Sulfatase"/>
</dbReference>
<organism evidence="3 6">
    <name type="scientific">Natrinema hispanicum</name>
    <dbReference type="NCBI Taxonomy" id="392421"/>
    <lineage>
        <taxon>Archaea</taxon>
        <taxon>Methanobacteriati</taxon>
        <taxon>Methanobacteriota</taxon>
        <taxon>Stenosarchaea group</taxon>
        <taxon>Halobacteria</taxon>
        <taxon>Halobacteriales</taxon>
        <taxon>Natrialbaceae</taxon>
        <taxon>Natrinema</taxon>
    </lineage>
</organism>
<feature type="domain" description="Sulfatase N-terminal" evidence="2">
    <location>
        <begin position="23"/>
        <end position="336"/>
    </location>
</feature>
<dbReference type="PANTHER" id="PTHR42693:SF33">
    <property type="entry name" value="ARYLSULFATASE"/>
    <property type="match status" value="1"/>
</dbReference>
<dbReference type="SUPFAM" id="SSF53649">
    <property type="entry name" value="Alkaline phosphatase-like"/>
    <property type="match status" value="1"/>
</dbReference>
<dbReference type="Gene3D" id="3.40.720.10">
    <property type="entry name" value="Alkaline Phosphatase, subunit A"/>
    <property type="match status" value="1"/>
</dbReference>
<dbReference type="EMBL" id="FOIC01000030">
    <property type="protein sequence ID" value="SEU03700.1"/>
    <property type="molecule type" value="Genomic_DNA"/>
</dbReference>
<dbReference type="Proteomes" id="UP000199320">
    <property type="component" value="Unassembled WGS sequence"/>
</dbReference>
<accession>A0A1G6V2K8</accession>
<dbReference type="Pfam" id="PF00884">
    <property type="entry name" value="Sulfatase"/>
    <property type="match status" value="1"/>
</dbReference>
<evidence type="ECO:0000256" key="1">
    <source>
        <dbReference type="ARBA" id="ARBA00008779"/>
    </source>
</evidence>
<dbReference type="AlphaFoldDB" id="A0A1G6V2K8"/>
<comment type="similarity">
    <text evidence="1">Belongs to the sulfatase family.</text>
</comment>
<dbReference type="STRING" id="392421.SAMN04488694_13010"/>
<dbReference type="PANTHER" id="PTHR42693">
    <property type="entry name" value="ARYLSULFATASE FAMILY MEMBER"/>
    <property type="match status" value="1"/>
</dbReference>
<protein>
    <submittedName>
        <fullName evidence="3">Arylsulfatase A</fullName>
    </submittedName>
</protein>